<proteinExistence type="predicted"/>
<name>A0A9E7NA01_9EURY</name>
<accession>A0A9E7NA01</accession>
<evidence type="ECO:0000313" key="2">
    <source>
        <dbReference type="EMBL" id="UTF53108.1"/>
    </source>
</evidence>
<evidence type="ECO:0000313" key="3">
    <source>
        <dbReference type="Proteomes" id="UP001056855"/>
    </source>
</evidence>
<dbReference type="KEGG" id="sawl:NGM29_15220"/>
<feature type="transmembrane region" description="Helical" evidence="1">
    <location>
        <begin position="94"/>
        <end position="116"/>
    </location>
</feature>
<keyword evidence="1" id="KW-0812">Transmembrane</keyword>
<dbReference type="Proteomes" id="UP001056855">
    <property type="component" value="Chromosome"/>
</dbReference>
<protein>
    <submittedName>
        <fullName evidence="2">Uncharacterized protein</fullName>
    </submittedName>
</protein>
<dbReference type="EMBL" id="CP100355">
    <property type="protein sequence ID" value="UTF53108.1"/>
    <property type="molecule type" value="Genomic_DNA"/>
</dbReference>
<dbReference type="GeneID" id="73291424"/>
<keyword evidence="3" id="KW-1185">Reference proteome</keyword>
<feature type="transmembrane region" description="Helical" evidence="1">
    <location>
        <begin position="55"/>
        <end position="74"/>
    </location>
</feature>
<sequence length="137" mass="14644">MFTGYLVGGALFAIAQSAAGVTYTESQVEFIVLVGYLGPLLVMGFVWVKNYGYGAPLLVGTTATTCWFIVYFFFVHDNPANVGAVTGDGSVAYTVSVAALVAMSLVTALTGTWLWYCESDGFREAVDNAIRPTDARE</sequence>
<evidence type="ECO:0000256" key="1">
    <source>
        <dbReference type="SAM" id="Phobius"/>
    </source>
</evidence>
<feature type="transmembrane region" description="Helical" evidence="1">
    <location>
        <begin position="30"/>
        <end position="48"/>
    </location>
</feature>
<keyword evidence="1" id="KW-1133">Transmembrane helix</keyword>
<gene>
    <name evidence="2" type="ORF">NGM29_15220</name>
</gene>
<dbReference type="RefSeq" id="WP_254157276.1">
    <property type="nucleotide sequence ID" value="NZ_CP100355.1"/>
</dbReference>
<reference evidence="2" key="1">
    <citation type="submission" date="2022-06" db="EMBL/GenBank/DDBJ databases">
        <title>Diverse halophilic archaea isolated from saline environments.</title>
        <authorList>
            <person name="Cui H.-L."/>
        </authorList>
    </citation>
    <scope>NUCLEOTIDE SEQUENCE</scope>
    <source>
        <strain evidence="2">WLHS1</strain>
    </source>
</reference>
<keyword evidence="1" id="KW-0472">Membrane</keyword>
<dbReference type="AlphaFoldDB" id="A0A9E7NA01"/>
<organism evidence="2 3">
    <name type="scientific">Natronosalvus rutilus</name>
    <dbReference type="NCBI Taxonomy" id="2953753"/>
    <lineage>
        <taxon>Archaea</taxon>
        <taxon>Methanobacteriati</taxon>
        <taxon>Methanobacteriota</taxon>
        <taxon>Stenosarchaea group</taxon>
        <taxon>Halobacteria</taxon>
        <taxon>Halobacteriales</taxon>
        <taxon>Natrialbaceae</taxon>
        <taxon>Natronosalvus</taxon>
    </lineage>
</organism>